<evidence type="ECO:0000256" key="11">
    <source>
        <dbReference type="ARBA" id="ARBA00035585"/>
    </source>
</evidence>
<proteinExistence type="inferred from homology"/>
<evidence type="ECO:0000256" key="3">
    <source>
        <dbReference type="ARBA" id="ARBA00022519"/>
    </source>
</evidence>
<dbReference type="GO" id="GO:0046872">
    <property type="term" value="F:metal ion binding"/>
    <property type="evidence" value="ECO:0007669"/>
    <property type="project" value="UniProtKB-KW"/>
</dbReference>
<evidence type="ECO:0000313" key="14">
    <source>
        <dbReference type="Proteomes" id="UP000010305"/>
    </source>
</evidence>
<feature type="transmembrane region" description="Helical" evidence="12">
    <location>
        <begin position="93"/>
        <end position="115"/>
    </location>
</feature>
<gene>
    <name evidence="12" type="primary">fluC</name>
    <name evidence="12" type="synonym">crcB</name>
    <name evidence="13" type="ORF">NT01SARS_0400</name>
</gene>
<keyword evidence="4 12" id="KW-0812">Transmembrane</keyword>
<keyword evidence="6 12" id="KW-0915">Sodium</keyword>
<feature type="binding site" evidence="12">
    <location>
        <position position="73"/>
    </location>
    <ligand>
        <name>Na(+)</name>
        <dbReference type="ChEBI" id="CHEBI:29101"/>
        <note>structural</note>
    </ligand>
</feature>
<keyword evidence="9 12" id="KW-0407">Ion channel</keyword>
<keyword evidence="2 12" id="KW-1003">Cell membrane</keyword>
<keyword evidence="7 12" id="KW-0406">Ion transport</keyword>
<dbReference type="InterPro" id="IPR003691">
    <property type="entry name" value="FluC"/>
</dbReference>
<evidence type="ECO:0000256" key="12">
    <source>
        <dbReference type="HAMAP-Rule" id="MF_00454"/>
    </source>
</evidence>
<keyword evidence="3" id="KW-0997">Cell inner membrane</keyword>
<dbReference type="GO" id="GO:0062054">
    <property type="term" value="F:fluoride channel activity"/>
    <property type="evidence" value="ECO:0007669"/>
    <property type="project" value="UniProtKB-UniRule"/>
</dbReference>
<evidence type="ECO:0000313" key="13">
    <source>
        <dbReference type="EMBL" id="EJP71916.1"/>
    </source>
</evidence>
<evidence type="ECO:0000256" key="9">
    <source>
        <dbReference type="ARBA" id="ARBA00023303"/>
    </source>
</evidence>
<comment type="activity regulation">
    <text evidence="12">Na(+) is not transported, but it plays an essential structural role and its presence is essential for fluoride channel function.</text>
</comment>
<evidence type="ECO:0000256" key="5">
    <source>
        <dbReference type="ARBA" id="ARBA00022989"/>
    </source>
</evidence>
<comment type="catalytic activity">
    <reaction evidence="11">
        <text>fluoride(in) = fluoride(out)</text>
        <dbReference type="Rhea" id="RHEA:76159"/>
        <dbReference type="ChEBI" id="CHEBI:17051"/>
    </reaction>
    <physiologicalReaction direction="left-to-right" evidence="11">
        <dbReference type="Rhea" id="RHEA:76160"/>
    </physiologicalReaction>
</comment>
<evidence type="ECO:0000256" key="10">
    <source>
        <dbReference type="ARBA" id="ARBA00035120"/>
    </source>
</evidence>
<feature type="transmembrane region" description="Helical" evidence="12">
    <location>
        <begin position="34"/>
        <end position="56"/>
    </location>
</feature>
<dbReference type="HOGENOM" id="CLU_114342_2_3_6"/>
<comment type="function">
    <text evidence="12">Fluoride-specific ion channel. Important for reducing fluoride concentration in the cell, thus reducing its toxicity.</text>
</comment>
<dbReference type="AlphaFoldDB" id="J5KEN6"/>
<keyword evidence="12" id="KW-0813">Transport</keyword>
<dbReference type="STRING" id="1123866.NT01SARS_0400"/>
<evidence type="ECO:0000256" key="6">
    <source>
        <dbReference type="ARBA" id="ARBA00023053"/>
    </source>
</evidence>
<evidence type="ECO:0000256" key="7">
    <source>
        <dbReference type="ARBA" id="ARBA00023065"/>
    </source>
</evidence>
<dbReference type="Proteomes" id="UP000010305">
    <property type="component" value="Unassembled WGS sequence"/>
</dbReference>
<protein>
    <recommendedName>
        <fullName evidence="12">Fluoride-specific ion channel FluC</fullName>
    </recommendedName>
</protein>
<accession>J5KEN6</accession>
<reference evidence="13 14" key="1">
    <citation type="journal article" date="2012" name="ISME J.">
        <title>Genomic insights to SAR86, an abundant and uncultivated marine bacterial lineage.</title>
        <authorList>
            <person name="Dupont C.L."/>
            <person name="Rusch D.B."/>
            <person name="Yooseph S."/>
            <person name="Lombardo M.J."/>
            <person name="Richter R.A."/>
            <person name="Valas R."/>
            <person name="Novotny M."/>
            <person name="Yee-Greenbaum J."/>
            <person name="Selengut J.D."/>
            <person name="Haft D.H."/>
            <person name="Halpern A.L."/>
            <person name="Lasken R.S."/>
            <person name="Nealson K."/>
            <person name="Friedman R."/>
            <person name="Venter J.C."/>
        </authorList>
    </citation>
    <scope>NUCLEOTIDE SEQUENCE [LARGE SCALE GENOMIC DNA]</scope>
</reference>
<keyword evidence="5 12" id="KW-1133">Transmembrane helix</keyword>
<dbReference type="PANTHER" id="PTHR28259">
    <property type="entry name" value="FLUORIDE EXPORT PROTEIN 1-RELATED"/>
    <property type="match status" value="1"/>
</dbReference>
<evidence type="ECO:0000256" key="8">
    <source>
        <dbReference type="ARBA" id="ARBA00023136"/>
    </source>
</evidence>
<comment type="subcellular location">
    <subcellularLocation>
        <location evidence="1 12">Cell membrane</location>
        <topology evidence="1 12">Multi-pass membrane protein</topology>
    </subcellularLocation>
</comment>
<dbReference type="Pfam" id="PF02537">
    <property type="entry name" value="CRCB"/>
    <property type="match status" value="1"/>
</dbReference>
<dbReference type="EMBL" id="JH611156">
    <property type="protein sequence ID" value="EJP71916.1"/>
    <property type="molecule type" value="Genomic_DNA"/>
</dbReference>
<comment type="similarity">
    <text evidence="10 12">Belongs to the fluoride channel Fluc/FEX (TC 1.A.43) family.</text>
</comment>
<evidence type="ECO:0000256" key="4">
    <source>
        <dbReference type="ARBA" id="ARBA00022692"/>
    </source>
</evidence>
<keyword evidence="8 12" id="KW-0472">Membrane</keyword>
<feature type="binding site" evidence="12">
    <location>
        <position position="76"/>
    </location>
    <ligand>
        <name>Na(+)</name>
        <dbReference type="ChEBI" id="CHEBI:29101"/>
        <note>structural</note>
    </ligand>
</feature>
<dbReference type="GO" id="GO:0140114">
    <property type="term" value="P:cellular detoxification of fluoride"/>
    <property type="evidence" value="ECO:0007669"/>
    <property type="project" value="UniProtKB-UniRule"/>
</dbReference>
<feature type="transmembrane region" description="Helical" evidence="12">
    <location>
        <begin position="6"/>
        <end position="22"/>
    </location>
</feature>
<organism evidence="13 14">
    <name type="scientific">SAR86 cluster bacterium SAR86A</name>
    <dbReference type="NCBI Taxonomy" id="1123866"/>
    <lineage>
        <taxon>Bacteria</taxon>
        <taxon>Pseudomonadati</taxon>
        <taxon>Pseudomonadota</taxon>
        <taxon>Gammaproteobacteria</taxon>
        <taxon>SAR86 cluster</taxon>
    </lineage>
</organism>
<name>J5KEN6_9GAMM</name>
<feature type="transmembrane region" description="Helical" evidence="12">
    <location>
        <begin position="62"/>
        <end position="81"/>
    </location>
</feature>
<sequence length="119" mass="13120">MLLNIVMVGLGGALGAVSRFFTNEIFSIYFPDSSWIATLTVNVIGCFFIGLALGSFVSNKDIYFYFFIIGFLGSFTTMSAFTHQVILISNSNIIFAVSYIMLTIFLTILATYIGVSFTK</sequence>
<evidence type="ECO:0000256" key="2">
    <source>
        <dbReference type="ARBA" id="ARBA00022475"/>
    </source>
</evidence>
<dbReference type="HAMAP" id="MF_00454">
    <property type="entry name" value="FluC"/>
    <property type="match status" value="1"/>
</dbReference>
<evidence type="ECO:0000256" key="1">
    <source>
        <dbReference type="ARBA" id="ARBA00004651"/>
    </source>
</evidence>
<dbReference type="PANTHER" id="PTHR28259:SF1">
    <property type="entry name" value="FLUORIDE EXPORT PROTEIN 1-RELATED"/>
    <property type="match status" value="1"/>
</dbReference>
<keyword evidence="12" id="KW-0479">Metal-binding</keyword>
<dbReference type="GO" id="GO:0005886">
    <property type="term" value="C:plasma membrane"/>
    <property type="evidence" value="ECO:0007669"/>
    <property type="project" value="UniProtKB-SubCell"/>
</dbReference>